<keyword evidence="8" id="KW-0812">Transmembrane</keyword>
<evidence type="ECO:0000256" key="7">
    <source>
        <dbReference type="SAM" id="MobiDB-lite"/>
    </source>
</evidence>
<proteinExistence type="predicted"/>
<dbReference type="PROSITE" id="PS51007">
    <property type="entry name" value="CYTC"/>
    <property type="match status" value="1"/>
</dbReference>
<dbReference type="SUPFAM" id="SSF46626">
    <property type="entry name" value="Cytochrome c"/>
    <property type="match status" value="1"/>
</dbReference>
<organism evidence="10 11">
    <name type="scientific">Tepidicaulis marinus</name>
    <dbReference type="NCBI Taxonomy" id="1333998"/>
    <lineage>
        <taxon>Bacteria</taxon>
        <taxon>Pseudomonadati</taxon>
        <taxon>Pseudomonadota</taxon>
        <taxon>Alphaproteobacteria</taxon>
        <taxon>Hyphomicrobiales</taxon>
        <taxon>Parvibaculaceae</taxon>
        <taxon>Tepidicaulis</taxon>
    </lineage>
</organism>
<dbReference type="GO" id="GO:0046872">
    <property type="term" value="F:metal ion binding"/>
    <property type="evidence" value="ECO:0007669"/>
    <property type="project" value="UniProtKB-KW"/>
</dbReference>
<dbReference type="InterPro" id="IPR002327">
    <property type="entry name" value="Cyt_c_1A/1B"/>
</dbReference>
<dbReference type="InterPro" id="IPR036909">
    <property type="entry name" value="Cyt_c-like_dom_sf"/>
</dbReference>
<evidence type="ECO:0000256" key="1">
    <source>
        <dbReference type="ARBA" id="ARBA00022448"/>
    </source>
</evidence>
<dbReference type="PRINTS" id="PR00604">
    <property type="entry name" value="CYTCHRMECIAB"/>
</dbReference>
<name>A0A081BBA0_9HYPH</name>
<dbReference type="Gene3D" id="1.10.760.10">
    <property type="entry name" value="Cytochrome c-like domain"/>
    <property type="match status" value="1"/>
</dbReference>
<keyword evidence="3 6" id="KW-0479">Metal-binding</keyword>
<protein>
    <submittedName>
        <fullName evidence="10">Cytochrome c class I</fullName>
    </submittedName>
</protein>
<keyword evidence="8" id="KW-1133">Transmembrane helix</keyword>
<dbReference type="GO" id="GO:0020037">
    <property type="term" value="F:heme binding"/>
    <property type="evidence" value="ECO:0007669"/>
    <property type="project" value="InterPro"/>
</dbReference>
<evidence type="ECO:0000256" key="3">
    <source>
        <dbReference type="ARBA" id="ARBA00022723"/>
    </source>
</evidence>
<dbReference type="InterPro" id="IPR009056">
    <property type="entry name" value="Cyt_c-like_dom"/>
</dbReference>
<keyword evidence="11" id="KW-1185">Reference proteome</keyword>
<reference evidence="10 11" key="1">
    <citation type="submission" date="2014-07" db="EMBL/GenBank/DDBJ databases">
        <title>Tepidicaulis marinum gen. nov., sp. nov., a novel marine bacterium denitrifying nitrate to nitrous oxide strictly under microaerobic conditions.</title>
        <authorList>
            <person name="Takeuchi M."/>
            <person name="Yamagishi T."/>
            <person name="Kamagata Y."/>
            <person name="Oshima K."/>
            <person name="Hattori M."/>
            <person name="Katayama T."/>
            <person name="Hanada S."/>
            <person name="Tamaki H."/>
            <person name="Marumo K."/>
            <person name="Maeda H."/>
            <person name="Nedachi M."/>
            <person name="Iwasaki W."/>
            <person name="Suwa Y."/>
            <person name="Sakata S."/>
        </authorList>
    </citation>
    <scope>NUCLEOTIDE SEQUENCE [LARGE SCALE GENOMIC DNA]</scope>
    <source>
        <strain evidence="10 11">MA2</strain>
    </source>
</reference>
<dbReference type="Pfam" id="PF00034">
    <property type="entry name" value="Cytochrom_C"/>
    <property type="match status" value="1"/>
</dbReference>
<sequence>MDSFELNKIAGAVLFSVLVVLGVANFAGVLYHTEEADPKAFEVAVAEDEGAAAGGEAEAEEQGPSLAELLANASISDGEKVAKKCAACHTFEEGGANKIGPNLYGVVGKDIASRGGFGYSDALQGLEGEWTFAKLDHFIEKPSGFASGTAMAFAGIRKEGDRADLLVYLNSLGSNQPLPEPEAEEAAGEPAAE</sequence>
<dbReference type="eggNOG" id="COG3474">
    <property type="taxonomic scope" value="Bacteria"/>
</dbReference>
<evidence type="ECO:0000256" key="6">
    <source>
        <dbReference type="PROSITE-ProRule" id="PRU00433"/>
    </source>
</evidence>
<comment type="caution">
    <text evidence="10">The sequence shown here is derived from an EMBL/GenBank/DDBJ whole genome shotgun (WGS) entry which is preliminary data.</text>
</comment>
<feature type="transmembrane region" description="Helical" evidence="8">
    <location>
        <begin position="12"/>
        <end position="31"/>
    </location>
</feature>
<dbReference type="AlphaFoldDB" id="A0A081BBA0"/>
<dbReference type="GO" id="GO:0009055">
    <property type="term" value="F:electron transfer activity"/>
    <property type="evidence" value="ECO:0007669"/>
    <property type="project" value="InterPro"/>
</dbReference>
<evidence type="ECO:0000259" key="9">
    <source>
        <dbReference type="PROSITE" id="PS51007"/>
    </source>
</evidence>
<dbReference type="STRING" id="1333998.M2A_1817"/>
<keyword evidence="8" id="KW-0472">Membrane</keyword>
<dbReference type="PANTHER" id="PTHR11961">
    <property type="entry name" value="CYTOCHROME C"/>
    <property type="match status" value="1"/>
</dbReference>
<feature type="region of interest" description="Disordered" evidence="7">
    <location>
        <begin position="172"/>
        <end position="193"/>
    </location>
</feature>
<dbReference type="Proteomes" id="UP000028702">
    <property type="component" value="Unassembled WGS sequence"/>
</dbReference>
<keyword evidence="1" id="KW-0813">Transport</keyword>
<keyword evidence="5 6" id="KW-0408">Iron</keyword>
<feature type="compositionally biased region" description="Acidic residues" evidence="7">
    <location>
        <begin position="181"/>
        <end position="193"/>
    </location>
</feature>
<accession>A0A081BBA0</accession>
<gene>
    <name evidence="10" type="ORF">M2A_1817</name>
</gene>
<evidence type="ECO:0000256" key="8">
    <source>
        <dbReference type="SAM" id="Phobius"/>
    </source>
</evidence>
<feature type="domain" description="Cytochrome c" evidence="9">
    <location>
        <begin position="73"/>
        <end position="173"/>
    </location>
</feature>
<dbReference type="RefSeq" id="WP_045446114.1">
    <property type="nucleotide sequence ID" value="NZ_BBIO01000008.1"/>
</dbReference>
<keyword evidence="2 6" id="KW-0349">Heme</keyword>
<dbReference type="EMBL" id="BBIO01000008">
    <property type="protein sequence ID" value="GAK45318.1"/>
    <property type="molecule type" value="Genomic_DNA"/>
</dbReference>
<evidence type="ECO:0000313" key="10">
    <source>
        <dbReference type="EMBL" id="GAK45318.1"/>
    </source>
</evidence>
<evidence type="ECO:0000256" key="2">
    <source>
        <dbReference type="ARBA" id="ARBA00022617"/>
    </source>
</evidence>
<evidence type="ECO:0000313" key="11">
    <source>
        <dbReference type="Proteomes" id="UP000028702"/>
    </source>
</evidence>
<evidence type="ECO:0000256" key="5">
    <source>
        <dbReference type="ARBA" id="ARBA00023004"/>
    </source>
</evidence>
<evidence type="ECO:0000256" key="4">
    <source>
        <dbReference type="ARBA" id="ARBA00022982"/>
    </source>
</evidence>
<keyword evidence="4" id="KW-0249">Electron transport</keyword>